<name>A0A8R7V4P9_TRIUA</name>
<reference evidence="2" key="1">
    <citation type="journal article" date="2013" name="Nature">
        <title>Draft genome of the wheat A-genome progenitor Triticum urartu.</title>
        <authorList>
            <person name="Ling H.Q."/>
            <person name="Zhao S."/>
            <person name="Liu D."/>
            <person name="Wang J."/>
            <person name="Sun H."/>
            <person name="Zhang C."/>
            <person name="Fan H."/>
            <person name="Li D."/>
            <person name="Dong L."/>
            <person name="Tao Y."/>
            <person name="Gao C."/>
            <person name="Wu H."/>
            <person name="Li Y."/>
            <person name="Cui Y."/>
            <person name="Guo X."/>
            <person name="Zheng S."/>
            <person name="Wang B."/>
            <person name="Yu K."/>
            <person name="Liang Q."/>
            <person name="Yang W."/>
            <person name="Lou X."/>
            <person name="Chen J."/>
            <person name="Feng M."/>
            <person name="Jian J."/>
            <person name="Zhang X."/>
            <person name="Luo G."/>
            <person name="Jiang Y."/>
            <person name="Liu J."/>
            <person name="Wang Z."/>
            <person name="Sha Y."/>
            <person name="Zhang B."/>
            <person name="Wu H."/>
            <person name="Tang D."/>
            <person name="Shen Q."/>
            <person name="Xue P."/>
            <person name="Zou S."/>
            <person name="Wang X."/>
            <person name="Liu X."/>
            <person name="Wang F."/>
            <person name="Yang Y."/>
            <person name="An X."/>
            <person name="Dong Z."/>
            <person name="Zhang K."/>
            <person name="Zhang X."/>
            <person name="Luo M.C."/>
            <person name="Dvorak J."/>
            <person name="Tong Y."/>
            <person name="Wang J."/>
            <person name="Yang H."/>
            <person name="Li Z."/>
            <person name="Wang D."/>
            <person name="Zhang A."/>
            <person name="Wang J."/>
        </authorList>
    </citation>
    <scope>NUCLEOTIDE SEQUENCE</scope>
    <source>
        <strain evidence="2">cv. G1812</strain>
    </source>
</reference>
<organism evidence="1 2">
    <name type="scientific">Triticum urartu</name>
    <name type="common">Red wild einkorn</name>
    <name type="synonym">Crithodium urartu</name>
    <dbReference type="NCBI Taxonomy" id="4572"/>
    <lineage>
        <taxon>Eukaryota</taxon>
        <taxon>Viridiplantae</taxon>
        <taxon>Streptophyta</taxon>
        <taxon>Embryophyta</taxon>
        <taxon>Tracheophyta</taxon>
        <taxon>Spermatophyta</taxon>
        <taxon>Magnoliopsida</taxon>
        <taxon>Liliopsida</taxon>
        <taxon>Poales</taxon>
        <taxon>Poaceae</taxon>
        <taxon>BOP clade</taxon>
        <taxon>Pooideae</taxon>
        <taxon>Triticodae</taxon>
        <taxon>Triticeae</taxon>
        <taxon>Triticinae</taxon>
        <taxon>Triticum</taxon>
    </lineage>
</organism>
<dbReference type="AlphaFoldDB" id="A0A8R7V4P9"/>
<evidence type="ECO:0000313" key="2">
    <source>
        <dbReference type="Proteomes" id="UP000015106"/>
    </source>
</evidence>
<evidence type="ECO:0000313" key="1">
    <source>
        <dbReference type="EnsemblPlants" id="TuG1812G0700001960.01.T02.cds444586"/>
    </source>
</evidence>
<dbReference type="Gramene" id="TuG1812G0700001960.01.T02">
    <property type="protein sequence ID" value="TuG1812G0700001960.01.T02.cds444586"/>
    <property type="gene ID" value="TuG1812G0700001960.01"/>
</dbReference>
<keyword evidence="2" id="KW-1185">Reference proteome</keyword>
<gene>
    <name evidence="1" type="primary">LOC125537461</name>
</gene>
<reference evidence="1" key="3">
    <citation type="submission" date="2022-06" db="UniProtKB">
        <authorList>
            <consortium name="EnsemblPlants"/>
        </authorList>
    </citation>
    <scope>IDENTIFICATION</scope>
</reference>
<protein>
    <submittedName>
        <fullName evidence="1">Uncharacterized protein</fullName>
    </submittedName>
</protein>
<sequence length="93" mass="10628">MQSSWILPDEELSTHALEDCMMCLPNRNWYHKNYVTAEFLYIGASIDMFPDDVMLSCILVTDLARQTDYVPLLDIACFEHSDFLCVSAGKLCV</sequence>
<proteinExistence type="predicted"/>
<dbReference type="Proteomes" id="UP000015106">
    <property type="component" value="Chromosome 7"/>
</dbReference>
<accession>A0A8R7V4P9</accession>
<reference evidence="1" key="2">
    <citation type="submission" date="2018-03" db="EMBL/GenBank/DDBJ databases">
        <title>The Triticum urartu genome reveals the dynamic nature of wheat genome evolution.</title>
        <authorList>
            <person name="Ling H."/>
            <person name="Ma B."/>
            <person name="Shi X."/>
            <person name="Liu H."/>
            <person name="Dong L."/>
            <person name="Sun H."/>
            <person name="Cao Y."/>
            <person name="Gao Q."/>
            <person name="Zheng S."/>
            <person name="Li Y."/>
            <person name="Yu Y."/>
            <person name="Du H."/>
            <person name="Qi M."/>
            <person name="Li Y."/>
            <person name="Yu H."/>
            <person name="Cui Y."/>
            <person name="Wang N."/>
            <person name="Chen C."/>
            <person name="Wu H."/>
            <person name="Zhao Y."/>
            <person name="Zhang J."/>
            <person name="Li Y."/>
            <person name="Zhou W."/>
            <person name="Zhang B."/>
            <person name="Hu W."/>
            <person name="Eijk M."/>
            <person name="Tang J."/>
            <person name="Witsenboer H."/>
            <person name="Zhao S."/>
            <person name="Li Z."/>
            <person name="Zhang A."/>
            <person name="Wang D."/>
            <person name="Liang C."/>
        </authorList>
    </citation>
    <scope>NUCLEOTIDE SEQUENCE [LARGE SCALE GENOMIC DNA]</scope>
    <source>
        <strain evidence="1">cv. G1812</strain>
    </source>
</reference>
<dbReference type="EnsemblPlants" id="TuG1812G0700001960.01.T02">
    <property type="protein sequence ID" value="TuG1812G0700001960.01.T02.cds444586"/>
    <property type="gene ID" value="TuG1812G0700001960.01"/>
</dbReference>